<keyword evidence="4" id="KW-1185">Reference proteome</keyword>
<dbReference type="Pfam" id="PF16064">
    <property type="entry name" value="DUF4806"/>
    <property type="match status" value="1"/>
</dbReference>
<dbReference type="AlphaFoldDB" id="A0AAW1N0A4"/>
<evidence type="ECO:0000256" key="1">
    <source>
        <dbReference type="SAM" id="MobiDB-lite"/>
    </source>
</evidence>
<evidence type="ECO:0000313" key="4">
    <source>
        <dbReference type="Proteomes" id="UP001458880"/>
    </source>
</evidence>
<dbReference type="EMBL" id="JASPKY010000014">
    <property type="protein sequence ID" value="KAK9753288.1"/>
    <property type="molecule type" value="Genomic_DNA"/>
</dbReference>
<dbReference type="Proteomes" id="UP001458880">
    <property type="component" value="Unassembled WGS sequence"/>
</dbReference>
<protein>
    <recommendedName>
        <fullName evidence="2">DUF4806 domain-containing protein</fullName>
    </recommendedName>
</protein>
<dbReference type="InterPro" id="IPR032071">
    <property type="entry name" value="DUF4806"/>
</dbReference>
<dbReference type="PANTHER" id="PTHR34153:SF2">
    <property type="entry name" value="SI:CH211-262H13.3-RELATED"/>
    <property type="match status" value="1"/>
</dbReference>
<accession>A0AAW1N0A4</accession>
<dbReference type="PANTHER" id="PTHR34153">
    <property type="entry name" value="SI:CH211-262H13.3-RELATED-RELATED"/>
    <property type="match status" value="1"/>
</dbReference>
<gene>
    <name evidence="3" type="ORF">QE152_g3556</name>
</gene>
<evidence type="ECO:0000313" key="3">
    <source>
        <dbReference type="EMBL" id="KAK9753288.1"/>
    </source>
</evidence>
<sequence>MVISCQEPISSWPKYEVIKVILVADNYQNACSSLTKAIQDSSSSDTGETQTKDPLNILKPSLTITEIDQSWKKRKHSSSASSFNDESDSDNEDNSCNQNLLHTILTRIERIVGIQEQHTLVLNNILSINQSTSIQALQRPTDTPMLPINSKAEYKNFEEFLQNEEKFKYMKCRLACIRGSNVRNAVMNMLRFIITDKVAMNFNWAGRGSHKRPFKDTQMARVIKEAIMTAYGKAESKPIDLDDVKIDNAIKDWLKLAKSRFNGKKRVI</sequence>
<evidence type="ECO:0000259" key="2">
    <source>
        <dbReference type="Pfam" id="PF16064"/>
    </source>
</evidence>
<feature type="region of interest" description="Disordered" evidence="1">
    <location>
        <begin position="69"/>
        <end position="94"/>
    </location>
</feature>
<comment type="caution">
    <text evidence="3">The sequence shown here is derived from an EMBL/GenBank/DDBJ whole genome shotgun (WGS) entry which is preliminary data.</text>
</comment>
<proteinExistence type="predicted"/>
<name>A0AAW1N0A4_POPJA</name>
<organism evidence="3 4">
    <name type="scientific">Popillia japonica</name>
    <name type="common">Japanese beetle</name>
    <dbReference type="NCBI Taxonomy" id="7064"/>
    <lineage>
        <taxon>Eukaryota</taxon>
        <taxon>Metazoa</taxon>
        <taxon>Ecdysozoa</taxon>
        <taxon>Arthropoda</taxon>
        <taxon>Hexapoda</taxon>
        <taxon>Insecta</taxon>
        <taxon>Pterygota</taxon>
        <taxon>Neoptera</taxon>
        <taxon>Endopterygota</taxon>
        <taxon>Coleoptera</taxon>
        <taxon>Polyphaga</taxon>
        <taxon>Scarabaeiformia</taxon>
        <taxon>Scarabaeidae</taxon>
        <taxon>Rutelinae</taxon>
        <taxon>Popillia</taxon>
    </lineage>
</organism>
<reference evidence="3 4" key="1">
    <citation type="journal article" date="2024" name="BMC Genomics">
        <title>De novo assembly and annotation of Popillia japonica's genome with initial clues to its potential as an invasive pest.</title>
        <authorList>
            <person name="Cucini C."/>
            <person name="Boschi S."/>
            <person name="Funari R."/>
            <person name="Cardaioli E."/>
            <person name="Iannotti N."/>
            <person name="Marturano G."/>
            <person name="Paoli F."/>
            <person name="Bruttini M."/>
            <person name="Carapelli A."/>
            <person name="Frati F."/>
            <person name="Nardi F."/>
        </authorList>
    </citation>
    <scope>NUCLEOTIDE SEQUENCE [LARGE SCALE GENOMIC DNA]</scope>
    <source>
        <strain evidence="3">DMR45628</strain>
    </source>
</reference>
<feature type="domain" description="DUF4806" evidence="2">
    <location>
        <begin position="146"/>
        <end position="219"/>
    </location>
</feature>